<evidence type="ECO:0000313" key="3">
    <source>
        <dbReference type="Proteomes" id="UP001447188"/>
    </source>
</evidence>
<dbReference type="PANTHER" id="PTHR38787">
    <property type="entry name" value="REGULATORY P DOMAIN-CONTAINING PROTEIN"/>
    <property type="match status" value="1"/>
</dbReference>
<dbReference type="Proteomes" id="UP001447188">
    <property type="component" value="Unassembled WGS sequence"/>
</dbReference>
<name>A0ABR3GMK6_9PEZI</name>
<evidence type="ECO:0000313" key="2">
    <source>
        <dbReference type="EMBL" id="KAL0637002.1"/>
    </source>
</evidence>
<dbReference type="PANTHER" id="PTHR38787:SF3">
    <property type="entry name" value="REGULATORY P DOMAIN-CONTAINING PROTEIN"/>
    <property type="match status" value="1"/>
</dbReference>
<sequence>MKFLSTASILLAAAPLALGKEIRDPPKQDRYVSGDVHNSLMDAKMANFALQRSIGNYKSAIWDKIQTFRPCKNGYAGSGVNTTFRCKNIDLRYFLSHAELGSTTGEGSSTWGWTAPDGREFIIIGQADGAAFAEVTLDGRLDYVGRLPNTKGSLPAIWREIRVLDHFAVIGSEAVNHNIQIFDLRKLLDVKPWWNIFAKPKVFDPVTDVTGMFTDLPVGRTHNIVVNQDFGYAVSVGAQPRNSTCASGLIFIDLSNPAKPTTPGCAAQDGYVHDAQCLKYRGPDTKFLGRDICYGYNEDSLTIYDVTDKTDTSIISRTSYEGVEYTHQGWLLDTQNQEFLLMDDEYDEYRGTGPAADGFPVTYIWNISSLEFPTQTGYYKSGQKSIDHNQYIKNGLAYQSNYGAGLRILDVSSIPSDPTGAGVKEIGFFDVYPEDDAEGGVVNFVGSWASYALFKSGWIIINTIERGVFVVRLQNGAKA</sequence>
<dbReference type="InterPro" id="IPR027589">
    <property type="entry name" value="Choice_anch_B"/>
</dbReference>
<organism evidence="2 3">
    <name type="scientific">Discina gigas</name>
    <dbReference type="NCBI Taxonomy" id="1032678"/>
    <lineage>
        <taxon>Eukaryota</taxon>
        <taxon>Fungi</taxon>
        <taxon>Dikarya</taxon>
        <taxon>Ascomycota</taxon>
        <taxon>Pezizomycotina</taxon>
        <taxon>Pezizomycetes</taxon>
        <taxon>Pezizales</taxon>
        <taxon>Discinaceae</taxon>
        <taxon>Discina</taxon>
    </lineage>
</organism>
<proteinExistence type="predicted"/>
<dbReference type="NCBIfam" id="TIGR04312">
    <property type="entry name" value="choice_anch_B"/>
    <property type="match status" value="1"/>
</dbReference>
<evidence type="ECO:0000256" key="1">
    <source>
        <dbReference type="SAM" id="SignalP"/>
    </source>
</evidence>
<feature type="signal peptide" evidence="1">
    <location>
        <begin position="1"/>
        <end position="19"/>
    </location>
</feature>
<gene>
    <name evidence="2" type="ORF">Q9L58_003984</name>
</gene>
<keyword evidence="3" id="KW-1185">Reference proteome</keyword>
<accession>A0ABR3GMK6</accession>
<feature type="chain" id="PRO_5047367251" evidence="1">
    <location>
        <begin position="20"/>
        <end position="479"/>
    </location>
</feature>
<keyword evidence="1" id="KW-0732">Signal</keyword>
<reference evidence="2 3" key="1">
    <citation type="submission" date="2024-02" db="EMBL/GenBank/DDBJ databases">
        <title>Discinaceae phylogenomics.</title>
        <authorList>
            <person name="Dirks A.C."/>
            <person name="James T.Y."/>
        </authorList>
    </citation>
    <scope>NUCLEOTIDE SEQUENCE [LARGE SCALE GENOMIC DNA]</scope>
    <source>
        <strain evidence="2 3">ACD0624</strain>
    </source>
</reference>
<comment type="caution">
    <text evidence="2">The sequence shown here is derived from an EMBL/GenBank/DDBJ whole genome shotgun (WGS) entry which is preliminary data.</text>
</comment>
<protein>
    <submittedName>
        <fullName evidence="2">Uncharacterized protein</fullName>
    </submittedName>
</protein>
<dbReference type="EMBL" id="JBBBZM010000040">
    <property type="protein sequence ID" value="KAL0637002.1"/>
    <property type="molecule type" value="Genomic_DNA"/>
</dbReference>